<dbReference type="EMBL" id="CP006585">
    <property type="protein sequence ID" value="AGW12844.1"/>
    <property type="molecule type" value="Genomic_DNA"/>
</dbReference>
<sequence>MLVPWPAFLPQWPLWEFDGQPRHGLSRPEDVLHPWPTRTRPEQDGRFTFLVTTTQLDQFWTWVRETLHDGAAPFEGPWLETAGYPGCFLRLGEHLPQASHLGHVYWRLVLDVEIMAGVTP</sequence>
<evidence type="ECO:0000313" key="2">
    <source>
        <dbReference type="Proteomes" id="UP000016587"/>
    </source>
</evidence>
<dbReference type="Proteomes" id="UP000016587">
    <property type="component" value="Chromosome"/>
</dbReference>
<keyword evidence="2" id="KW-1185">Reference proteome</keyword>
<proteinExistence type="predicted"/>
<dbReference type="RefSeq" id="WP_021759558.1">
    <property type="nucleotide sequence ID" value="NC_022444.1"/>
</dbReference>
<dbReference type="HOGENOM" id="CLU_2045871_0_0_7"/>
<accession>T2G9I5</accession>
<reference evidence="2" key="2">
    <citation type="submission" date="2013-07" db="EMBL/GenBank/DDBJ databases">
        <authorList>
            <person name="Morais-Silva F.O."/>
            <person name="Rezende A.M."/>
            <person name="Pimentel C."/>
            <person name="Resende D.M."/>
            <person name="Santos C.I."/>
            <person name="Clemente C."/>
            <person name="de Oliveira L.M."/>
            <person name="da Silva S.M."/>
            <person name="Costa D.A."/>
            <person name="Varela-Raposo A."/>
            <person name="Horacio E.C.A."/>
            <person name="Matos M."/>
            <person name="Flores O."/>
            <person name="Ruiz J.C."/>
            <person name="Rodrigues-Pousada C."/>
        </authorList>
    </citation>
    <scope>NUCLEOTIDE SEQUENCE [LARGE SCALE GENOMIC DNA]</scope>
    <source>
        <strain evidence="2">ATCC 19364 / DSM 1382 / NCIMB 9332 / VKM B-1759</strain>
    </source>
</reference>
<protein>
    <submittedName>
        <fullName evidence="1">Uncharacterized protein</fullName>
    </submittedName>
</protein>
<reference evidence="1 2" key="1">
    <citation type="journal article" date="2013" name="J. Bacteriol.">
        <title>Roles of HynAB and Ech, the only two hydrogenases found in the model sulfate reducer Desulfovibrio gigas.</title>
        <authorList>
            <person name="Morais-Silva F.O."/>
            <person name="Santos C.I."/>
            <person name="Rodrigues R."/>
            <person name="Pereira I.A."/>
            <person name="Rodrigues-Pousada C."/>
        </authorList>
    </citation>
    <scope>NUCLEOTIDE SEQUENCE [LARGE SCALE GENOMIC DNA]</scope>
    <source>
        <strain evidence="2">ATCC 19364 / DSM 1382 / NCIMB 9332 / VKM B-1759</strain>
    </source>
</reference>
<name>T2G9I5_MEGG1</name>
<gene>
    <name evidence="1" type="ORF">DGI_0961</name>
</gene>
<evidence type="ECO:0000313" key="1">
    <source>
        <dbReference type="EMBL" id="AGW12844.1"/>
    </source>
</evidence>
<organism evidence="1 2">
    <name type="scientific">Megalodesulfovibrio gigas (strain ATCC 19364 / DSM 1382 / NCIMB 9332 / VKM B-1759)</name>
    <name type="common">Desulfovibrio gigas</name>
    <dbReference type="NCBI Taxonomy" id="1121448"/>
    <lineage>
        <taxon>Bacteria</taxon>
        <taxon>Pseudomonadati</taxon>
        <taxon>Thermodesulfobacteriota</taxon>
        <taxon>Desulfovibrionia</taxon>
        <taxon>Desulfovibrionales</taxon>
        <taxon>Desulfovibrionaceae</taxon>
        <taxon>Megalodesulfovibrio</taxon>
    </lineage>
</organism>
<dbReference type="PATRIC" id="fig|1121448.10.peg.964"/>
<dbReference type="KEGG" id="dgg:DGI_0961"/>
<dbReference type="AlphaFoldDB" id="T2G9I5"/>